<keyword evidence="3" id="KW-1185">Reference proteome</keyword>
<dbReference type="InterPro" id="IPR051200">
    <property type="entry name" value="Host-pathogen_enzymatic-act"/>
</dbReference>
<organism evidence="2 3">
    <name type="scientific">Rugosimonospora acidiphila</name>
    <dbReference type="NCBI Taxonomy" id="556531"/>
    <lineage>
        <taxon>Bacteria</taxon>
        <taxon>Bacillati</taxon>
        <taxon>Actinomycetota</taxon>
        <taxon>Actinomycetes</taxon>
        <taxon>Micromonosporales</taxon>
        <taxon>Micromonosporaceae</taxon>
        <taxon>Rugosimonospora</taxon>
    </lineage>
</organism>
<name>A0ABP9RJ26_9ACTN</name>
<feature type="chain" id="PRO_5047280592" description="40-residue YVTN family beta-propeller repeat-containing protein" evidence="1">
    <location>
        <begin position="31"/>
        <end position="460"/>
    </location>
</feature>
<accession>A0ABP9RJ26</accession>
<dbReference type="PANTHER" id="PTHR47197:SF3">
    <property type="entry name" value="DIHYDRO-HEME D1 DEHYDROGENASE"/>
    <property type="match status" value="1"/>
</dbReference>
<proteinExistence type="predicted"/>
<dbReference type="Pfam" id="PF10282">
    <property type="entry name" value="Lactonase"/>
    <property type="match status" value="1"/>
</dbReference>
<dbReference type="EMBL" id="BAABJQ010000002">
    <property type="protein sequence ID" value="GAA5178654.1"/>
    <property type="molecule type" value="Genomic_DNA"/>
</dbReference>
<evidence type="ECO:0000313" key="3">
    <source>
        <dbReference type="Proteomes" id="UP001501570"/>
    </source>
</evidence>
<dbReference type="RefSeq" id="WP_345625895.1">
    <property type="nucleotide sequence ID" value="NZ_BAABJQ010000002.1"/>
</dbReference>
<dbReference type="InterPro" id="IPR011964">
    <property type="entry name" value="YVTN_b-propeller_repeat"/>
</dbReference>
<keyword evidence="1" id="KW-0732">Signal</keyword>
<dbReference type="PANTHER" id="PTHR47197">
    <property type="entry name" value="PROTEIN NIRF"/>
    <property type="match status" value="1"/>
</dbReference>
<gene>
    <name evidence="2" type="ORF">GCM10023322_06340</name>
</gene>
<feature type="signal peptide" evidence="1">
    <location>
        <begin position="1"/>
        <end position="30"/>
    </location>
</feature>
<evidence type="ECO:0008006" key="4">
    <source>
        <dbReference type="Google" id="ProtNLM"/>
    </source>
</evidence>
<comment type="caution">
    <text evidence="2">The sequence shown here is derived from an EMBL/GenBank/DDBJ whole genome shotgun (WGS) entry which is preliminary data.</text>
</comment>
<dbReference type="Gene3D" id="2.130.10.10">
    <property type="entry name" value="YVTN repeat-like/Quinoprotein amine dehydrogenase"/>
    <property type="match status" value="3"/>
</dbReference>
<dbReference type="NCBIfam" id="TIGR02276">
    <property type="entry name" value="beta_rpt_yvtn"/>
    <property type="match status" value="6"/>
</dbReference>
<dbReference type="InterPro" id="IPR015943">
    <property type="entry name" value="WD40/YVTN_repeat-like_dom_sf"/>
</dbReference>
<protein>
    <recommendedName>
        <fullName evidence="4">40-residue YVTN family beta-propeller repeat-containing protein</fullName>
    </recommendedName>
</protein>
<dbReference type="Proteomes" id="UP001501570">
    <property type="component" value="Unassembled WGS sequence"/>
</dbReference>
<dbReference type="SUPFAM" id="SSF50974">
    <property type="entry name" value="Nitrous oxide reductase, N-terminal domain"/>
    <property type="match status" value="1"/>
</dbReference>
<reference evidence="3" key="1">
    <citation type="journal article" date="2019" name="Int. J. Syst. Evol. Microbiol.">
        <title>The Global Catalogue of Microorganisms (GCM) 10K type strain sequencing project: providing services to taxonomists for standard genome sequencing and annotation.</title>
        <authorList>
            <consortium name="The Broad Institute Genomics Platform"/>
            <consortium name="The Broad Institute Genome Sequencing Center for Infectious Disease"/>
            <person name="Wu L."/>
            <person name="Ma J."/>
        </authorList>
    </citation>
    <scope>NUCLEOTIDE SEQUENCE [LARGE SCALE GENOMIC DNA]</scope>
    <source>
        <strain evidence="3">JCM 18304</strain>
    </source>
</reference>
<dbReference type="InterPro" id="IPR019405">
    <property type="entry name" value="Lactonase_7-beta_prop"/>
</dbReference>
<dbReference type="InterPro" id="IPR011045">
    <property type="entry name" value="N2O_reductase_N"/>
</dbReference>
<sequence length="460" mass="45430">MIDRRTLSAALVLPLTALGLAVVCAAPASAAGATGRVYATNFIDDTVSVINAATNTVTTTIPVGNNPGGVVVDPAGNTVYVADFSDGKVEVIDAATNTVTTTIPVGSVPGYLSINPSGTRLYVPNAGDNTVSVINTATNTVTTTIAVGSAPTMAQVSPTGSTVYVTNQVGNSVSVINAATNAVTATINLGLGASPAETAVTPNGGNLYVANAGADSVSVISTATNTVATTITGACDKPGGVKITPDGTAAYVACGLDNTVLVIDTATNTVTTTIPVGANPTDLALDATATHLYTPNLADGTVSVIGTATNTVTTVTVGAFPVGVGAQPPAVRSADVDVDLTASPQLQLLPPYIQVDVTAHNLGPDAVASATLSTAIPTGVTATNLSSGCSQTGATIRCTYPNLASSASATKTFRLPIGLLTLGTVSLAATRTASNLIDPNPANDTATDTCLVLSVLLATC</sequence>
<evidence type="ECO:0000313" key="2">
    <source>
        <dbReference type="EMBL" id="GAA5178654.1"/>
    </source>
</evidence>
<evidence type="ECO:0000256" key="1">
    <source>
        <dbReference type="SAM" id="SignalP"/>
    </source>
</evidence>